<dbReference type="Pfam" id="PF00436">
    <property type="entry name" value="SSB"/>
    <property type="match status" value="1"/>
</dbReference>
<dbReference type="PROSITE" id="PS50935">
    <property type="entry name" value="SSB"/>
    <property type="match status" value="1"/>
</dbReference>
<dbReference type="PANTHER" id="PTHR10302:SF18">
    <property type="entry name" value="PROTEIN OSB1, MITOCHONDRIAL"/>
    <property type="match status" value="1"/>
</dbReference>
<keyword evidence="1 2" id="KW-0238">DNA-binding</keyword>
<evidence type="ECO:0008006" key="5">
    <source>
        <dbReference type="Google" id="ProtNLM"/>
    </source>
</evidence>
<accession>A0AAN9K3Y8</accession>
<comment type="caution">
    <text evidence="3">The sequence shown here is derived from an EMBL/GenBank/DDBJ whole genome shotgun (WGS) entry which is preliminary data.</text>
</comment>
<dbReference type="GO" id="GO:0003697">
    <property type="term" value="F:single-stranded DNA binding"/>
    <property type="evidence" value="ECO:0007669"/>
    <property type="project" value="InterPro"/>
</dbReference>
<dbReference type="GO" id="GO:0006264">
    <property type="term" value="P:mitochondrial DNA replication"/>
    <property type="evidence" value="ECO:0007669"/>
    <property type="project" value="TreeGrafter"/>
</dbReference>
<dbReference type="SUPFAM" id="SSF50249">
    <property type="entry name" value="Nucleic acid-binding proteins"/>
    <property type="match status" value="1"/>
</dbReference>
<dbReference type="EMBL" id="JAYKXN010000002">
    <property type="protein sequence ID" value="KAK7310485.1"/>
    <property type="molecule type" value="Genomic_DNA"/>
</dbReference>
<gene>
    <name evidence="3" type="ORF">RJT34_08038</name>
</gene>
<evidence type="ECO:0000256" key="1">
    <source>
        <dbReference type="ARBA" id="ARBA00023125"/>
    </source>
</evidence>
<dbReference type="InterPro" id="IPR012340">
    <property type="entry name" value="NA-bd_OB-fold"/>
</dbReference>
<dbReference type="PANTHER" id="PTHR10302">
    <property type="entry name" value="SINGLE-STRANDED DNA-BINDING PROTEIN"/>
    <property type="match status" value="1"/>
</dbReference>
<name>A0AAN9K3Y8_CLITE</name>
<evidence type="ECO:0000313" key="3">
    <source>
        <dbReference type="EMBL" id="KAK7310485.1"/>
    </source>
</evidence>
<evidence type="ECO:0000313" key="4">
    <source>
        <dbReference type="Proteomes" id="UP001359559"/>
    </source>
</evidence>
<protein>
    <recommendedName>
        <fullName evidence="5">Protein OSB1, mitochondrial</fullName>
    </recommendedName>
</protein>
<sequence length="271" mass="31169">MKLKPFNLVKPFPISSLFSFYFSSQRWSHSPRAVPHSFDVVSGSSAVYRHALKFQRPTVIHWSPHLENTATFIGSVTREPRRVNSKTGKFGVYTLLNVRRSNQLNSSSFGVLLMMWNSVAELAWEHLKPNDFIYVAGCLGSYSKDDARGNRRLHYKLDVKELDFVAQASGYGGFKKLESVEAEAGKKNDQNQLNLWQVFFASPNEWWDQRKRKLNPKQPDFKHKGTGEALWLSKYDPPWVKRQLQLLDSKMAEEGGSVGRPSHVTTWIYDE</sequence>
<dbReference type="Proteomes" id="UP001359559">
    <property type="component" value="Unassembled WGS sequence"/>
</dbReference>
<proteinExistence type="predicted"/>
<keyword evidence="4" id="KW-1185">Reference proteome</keyword>
<evidence type="ECO:0000256" key="2">
    <source>
        <dbReference type="PROSITE-ProRule" id="PRU00252"/>
    </source>
</evidence>
<dbReference type="InterPro" id="IPR011344">
    <property type="entry name" value="ssDNA-bd"/>
</dbReference>
<reference evidence="3 4" key="1">
    <citation type="submission" date="2024-01" db="EMBL/GenBank/DDBJ databases">
        <title>The genomes of 5 underutilized Papilionoideae crops provide insights into root nodulation and disease resistance.</title>
        <authorList>
            <person name="Yuan L."/>
        </authorList>
    </citation>
    <scope>NUCLEOTIDE SEQUENCE [LARGE SCALE GENOMIC DNA]</scope>
    <source>
        <strain evidence="3">LY-2023</strain>
        <tissue evidence="3">Leaf</tissue>
    </source>
</reference>
<dbReference type="InterPro" id="IPR000424">
    <property type="entry name" value="Primosome_PriB/ssb"/>
</dbReference>
<dbReference type="Gene3D" id="2.40.50.140">
    <property type="entry name" value="Nucleic acid-binding proteins"/>
    <property type="match status" value="1"/>
</dbReference>
<organism evidence="3 4">
    <name type="scientific">Clitoria ternatea</name>
    <name type="common">Butterfly pea</name>
    <dbReference type="NCBI Taxonomy" id="43366"/>
    <lineage>
        <taxon>Eukaryota</taxon>
        <taxon>Viridiplantae</taxon>
        <taxon>Streptophyta</taxon>
        <taxon>Embryophyta</taxon>
        <taxon>Tracheophyta</taxon>
        <taxon>Spermatophyta</taxon>
        <taxon>Magnoliopsida</taxon>
        <taxon>eudicotyledons</taxon>
        <taxon>Gunneridae</taxon>
        <taxon>Pentapetalae</taxon>
        <taxon>rosids</taxon>
        <taxon>fabids</taxon>
        <taxon>Fabales</taxon>
        <taxon>Fabaceae</taxon>
        <taxon>Papilionoideae</taxon>
        <taxon>50 kb inversion clade</taxon>
        <taxon>NPAAA clade</taxon>
        <taxon>indigoferoid/millettioid clade</taxon>
        <taxon>Phaseoleae</taxon>
        <taxon>Clitoria</taxon>
    </lineage>
</organism>
<dbReference type="GO" id="GO:0042645">
    <property type="term" value="C:mitochondrial nucleoid"/>
    <property type="evidence" value="ECO:0007669"/>
    <property type="project" value="TreeGrafter"/>
</dbReference>
<dbReference type="AlphaFoldDB" id="A0AAN9K3Y8"/>